<evidence type="ECO:0000256" key="1">
    <source>
        <dbReference type="SAM" id="MobiDB-lite"/>
    </source>
</evidence>
<keyword evidence="2" id="KW-0472">Membrane</keyword>
<comment type="caution">
    <text evidence="5">The sequence shown here is derived from an EMBL/GenBank/DDBJ whole genome shotgun (WGS) entry which is preliminary data.</text>
</comment>
<keyword evidence="6" id="KW-1185">Reference proteome</keyword>
<keyword evidence="2" id="KW-1133">Transmembrane helix</keyword>
<accession>A0A370GXK2</accession>
<evidence type="ECO:0000313" key="5">
    <source>
        <dbReference type="EMBL" id="RDI48377.1"/>
    </source>
</evidence>
<keyword evidence="3" id="KW-0732">Signal</keyword>
<dbReference type="Gene3D" id="2.60.40.2230">
    <property type="entry name" value="Uncharacterised protein YcnI-like PF07987, DUF1775"/>
    <property type="match status" value="1"/>
</dbReference>
<dbReference type="STRING" id="1210089.GCA_001613165_05489"/>
<feature type="transmembrane region" description="Helical" evidence="2">
    <location>
        <begin position="190"/>
        <end position="211"/>
    </location>
</feature>
<dbReference type="InterPro" id="IPR012533">
    <property type="entry name" value="YcnI-copper_dom"/>
</dbReference>
<organism evidence="5 6">
    <name type="scientific">Nocardia mexicana</name>
    <dbReference type="NCBI Taxonomy" id="279262"/>
    <lineage>
        <taxon>Bacteria</taxon>
        <taxon>Bacillati</taxon>
        <taxon>Actinomycetota</taxon>
        <taxon>Actinomycetes</taxon>
        <taxon>Mycobacteriales</taxon>
        <taxon>Nocardiaceae</taxon>
        <taxon>Nocardia</taxon>
    </lineage>
</organism>
<dbReference type="InterPro" id="IPR038507">
    <property type="entry name" value="YcnI-like_sf"/>
</dbReference>
<evidence type="ECO:0000256" key="2">
    <source>
        <dbReference type="SAM" id="Phobius"/>
    </source>
</evidence>
<dbReference type="OrthoDB" id="9810871at2"/>
<dbReference type="RefSeq" id="WP_068025654.1">
    <property type="nucleotide sequence ID" value="NZ_QQAZ01000008.1"/>
</dbReference>
<evidence type="ECO:0000256" key="3">
    <source>
        <dbReference type="SAM" id="SignalP"/>
    </source>
</evidence>
<dbReference type="Proteomes" id="UP000255355">
    <property type="component" value="Unassembled WGS sequence"/>
</dbReference>
<dbReference type="AlphaFoldDB" id="A0A370GXK2"/>
<proteinExistence type="predicted"/>
<name>A0A370GXK2_9NOCA</name>
<gene>
    <name evidence="5" type="ORF">DFR68_108209</name>
</gene>
<feature type="chain" id="PRO_5016835136" evidence="3">
    <location>
        <begin position="29"/>
        <end position="216"/>
    </location>
</feature>
<keyword evidence="2" id="KW-0812">Transmembrane</keyword>
<protein>
    <submittedName>
        <fullName evidence="5">Uncharacterized protein YcnI</fullName>
    </submittedName>
</protein>
<dbReference type="Pfam" id="PF07987">
    <property type="entry name" value="DUF1775"/>
    <property type="match status" value="1"/>
</dbReference>
<sequence length="216" mass="21596">MSTVLPRAVVTAGVATGLALLGAGTAAAHVTADAPGAEQGGYTVVTFKVPTESATAATTKLTVKLPGLSSARTEPMPGWTAKVDKNDKNQAVAVTWTADPGNPGVGPGQFQRFVLSAGPLPKQATVSFPAAQSYSDGKIVDWDQPMGPDGAEPEHPAPELSLAPGGSGNDHSVAASGTEAPRESDNAARWLGGVGLILGALGAALGLGALIRGRRS</sequence>
<dbReference type="EMBL" id="QQAZ01000008">
    <property type="protein sequence ID" value="RDI48377.1"/>
    <property type="molecule type" value="Genomic_DNA"/>
</dbReference>
<feature type="signal peptide" evidence="3">
    <location>
        <begin position="1"/>
        <end position="28"/>
    </location>
</feature>
<feature type="region of interest" description="Disordered" evidence="1">
    <location>
        <begin position="141"/>
        <end position="184"/>
    </location>
</feature>
<evidence type="ECO:0000259" key="4">
    <source>
        <dbReference type="Pfam" id="PF07987"/>
    </source>
</evidence>
<reference evidence="5 6" key="1">
    <citation type="submission" date="2018-07" db="EMBL/GenBank/DDBJ databases">
        <title>Genomic Encyclopedia of Type Strains, Phase IV (KMG-IV): sequencing the most valuable type-strain genomes for metagenomic binning, comparative biology and taxonomic classification.</title>
        <authorList>
            <person name="Goeker M."/>
        </authorList>
    </citation>
    <scope>NUCLEOTIDE SEQUENCE [LARGE SCALE GENOMIC DNA]</scope>
    <source>
        <strain evidence="5 6">DSM 44952</strain>
    </source>
</reference>
<evidence type="ECO:0000313" key="6">
    <source>
        <dbReference type="Proteomes" id="UP000255355"/>
    </source>
</evidence>
<dbReference type="CDD" id="cd08545">
    <property type="entry name" value="YcnI_like"/>
    <property type="match status" value="1"/>
</dbReference>
<feature type="domain" description="YncI copper-binding" evidence="4">
    <location>
        <begin position="29"/>
        <end position="162"/>
    </location>
</feature>